<dbReference type="Gene3D" id="3.40.50.720">
    <property type="entry name" value="NAD(P)-binding Rossmann-like Domain"/>
    <property type="match status" value="1"/>
</dbReference>
<dbReference type="PANTHER" id="PTHR30388">
    <property type="entry name" value="ALDEHYDE OXIDOREDUCTASE MOLYBDENUM COFACTOR ASSEMBLY PROTEIN"/>
    <property type="match status" value="1"/>
</dbReference>
<feature type="domain" description="XdhC- CoxI" evidence="2">
    <location>
        <begin position="11"/>
        <end position="78"/>
    </location>
</feature>
<comment type="caution">
    <text evidence="4">The sequence shown here is derived from an EMBL/GenBank/DDBJ whole genome shotgun (WGS) entry which is preliminary data.</text>
</comment>
<dbReference type="InterPro" id="IPR003777">
    <property type="entry name" value="XdhC_CoxI"/>
</dbReference>
<dbReference type="InterPro" id="IPR052698">
    <property type="entry name" value="MoCofactor_Util/Proc"/>
</dbReference>
<accession>A0ABT6HXI1</accession>
<sequence>MLDIADELHRWVEQGRAFAVATVVAVGGSAPRQPGAALAVDSEGTAIGSVSGGCVEGAVYELCQQSLQDGRTVLERFGYSDEDAFAVGLTCGGVIDILVTPVPVDAPVREVFSAALAAAARGEAAALARIVEGPAELRGRTLLVRPDGACEGSLGGHPELDRTAAAEAAALLDAGRTAAVGIGEDGSRCGQPLTLLVESSVPAPRMIVFGAIDFASALVRVGKFLGYHVTVCDARPVFATPARFPEADEIAVEWPHRYLESTDVDSRTVLCVLTHDAKFDVPLLRLALRLPVAYVGAMGSRRTHQDRNERLRDVGVTDLELARLRSPIGLDLGARTPEETALSIAAEIVANRRGGSGVSLTGAHTPIHHDGPDTPTGRIGSVA</sequence>
<keyword evidence="5" id="KW-1185">Reference proteome</keyword>
<evidence type="ECO:0000313" key="4">
    <source>
        <dbReference type="EMBL" id="MDH2393100.1"/>
    </source>
</evidence>
<organism evidence="4 5">
    <name type="scientific">Streptomyces chengmaiensis</name>
    <dbReference type="NCBI Taxonomy" id="3040919"/>
    <lineage>
        <taxon>Bacteria</taxon>
        <taxon>Bacillati</taxon>
        <taxon>Actinomycetota</taxon>
        <taxon>Actinomycetes</taxon>
        <taxon>Kitasatosporales</taxon>
        <taxon>Streptomycetaceae</taxon>
        <taxon>Streptomyces</taxon>
    </lineage>
</organism>
<evidence type="ECO:0000313" key="5">
    <source>
        <dbReference type="Proteomes" id="UP001223144"/>
    </source>
</evidence>
<dbReference type="PANTHER" id="PTHR30388:SF4">
    <property type="entry name" value="MOLYBDENUM COFACTOR INSERTION CHAPERONE PAOD"/>
    <property type="match status" value="1"/>
</dbReference>
<proteinExistence type="predicted"/>
<feature type="domain" description="XdhC- CoxI" evidence="2">
    <location>
        <begin position="119"/>
        <end position="179"/>
    </location>
</feature>
<evidence type="ECO:0000259" key="2">
    <source>
        <dbReference type="Pfam" id="PF02625"/>
    </source>
</evidence>
<feature type="region of interest" description="Disordered" evidence="1">
    <location>
        <begin position="362"/>
        <end position="383"/>
    </location>
</feature>
<evidence type="ECO:0000259" key="3">
    <source>
        <dbReference type="Pfam" id="PF13478"/>
    </source>
</evidence>
<dbReference type="Proteomes" id="UP001223144">
    <property type="component" value="Unassembled WGS sequence"/>
</dbReference>
<protein>
    <submittedName>
        <fullName evidence="4">XdhC family protein</fullName>
    </submittedName>
</protein>
<dbReference type="Pfam" id="PF02625">
    <property type="entry name" value="XdhC_CoxI"/>
    <property type="match status" value="2"/>
</dbReference>
<feature type="domain" description="XdhC Rossmann" evidence="3">
    <location>
        <begin position="206"/>
        <end position="348"/>
    </location>
</feature>
<dbReference type="InterPro" id="IPR027051">
    <property type="entry name" value="XdhC_Rossmann_dom"/>
</dbReference>
<evidence type="ECO:0000256" key="1">
    <source>
        <dbReference type="SAM" id="MobiDB-lite"/>
    </source>
</evidence>
<dbReference type="RefSeq" id="WP_279932321.1">
    <property type="nucleotide sequence ID" value="NZ_JARWBG010000056.1"/>
</dbReference>
<dbReference type="Pfam" id="PF13478">
    <property type="entry name" value="XdhC_C"/>
    <property type="match status" value="1"/>
</dbReference>
<dbReference type="EMBL" id="JARWBG010000056">
    <property type="protein sequence ID" value="MDH2393100.1"/>
    <property type="molecule type" value="Genomic_DNA"/>
</dbReference>
<gene>
    <name evidence="4" type="ORF">QCN29_30865</name>
</gene>
<reference evidence="4 5" key="1">
    <citation type="submission" date="2023-04" db="EMBL/GenBank/DDBJ databases">
        <title>Streptomyces chengmaiensis sp. nov. isolated from the stem of mangrove plant in Hainan.</title>
        <authorList>
            <person name="Huang X."/>
            <person name="Zhou S."/>
            <person name="Chu X."/>
            <person name="Xie Y."/>
            <person name="Lin Y."/>
        </authorList>
    </citation>
    <scope>NUCLEOTIDE SEQUENCE [LARGE SCALE GENOMIC DNA]</scope>
    <source>
        <strain evidence="4 5">HNM0663</strain>
    </source>
</reference>
<name>A0ABT6HXI1_9ACTN</name>